<reference evidence="1 2" key="1">
    <citation type="journal article" date="2011" name="Cell">
        <title>The monarch butterfly genome yields insights into long-distance migration.</title>
        <authorList>
            <person name="Zhan S."/>
            <person name="Merlin C."/>
            <person name="Boore J.L."/>
            <person name="Reppert S.M."/>
        </authorList>
    </citation>
    <scope>NUCLEOTIDE SEQUENCE [LARGE SCALE GENOMIC DNA]</scope>
    <source>
        <strain evidence="1">F-2</strain>
    </source>
</reference>
<dbReference type="Proteomes" id="UP000007151">
    <property type="component" value="Unassembled WGS sequence"/>
</dbReference>
<dbReference type="KEGG" id="dpl:KGM_204607"/>
<dbReference type="AlphaFoldDB" id="A0A212FD74"/>
<sequence>MLRRMYRVEVQEYAALAAPAPACPARRDAARANSV</sequence>
<keyword evidence="2" id="KW-1185">Reference proteome</keyword>
<dbReference type="EMBL" id="AGBW02009112">
    <property type="protein sequence ID" value="OWR51648.1"/>
    <property type="molecule type" value="Genomic_DNA"/>
</dbReference>
<comment type="caution">
    <text evidence="1">The sequence shown here is derived from an EMBL/GenBank/DDBJ whole genome shotgun (WGS) entry which is preliminary data.</text>
</comment>
<gene>
    <name evidence="1" type="ORF">KGM_204607</name>
</gene>
<proteinExistence type="predicted"/>
<accession>A0A212FD74</accession>
<evidence type="ECO:0000313" key="2">
    <source>
        <dbReference type="Proteomes" id="UP000007151"/>
    </source>
</evidence>
<name>A0A212FD74_DANPL</name>
<evidence type="ECO:0000313" key="1">
    <source>
        <dbReference type="EMBL" id="OWR51648.1"/>
    </source>
</evidence>
<dbReference type="InParanoid" id="A0A212FD74"/>
<organism evidence="1 2">
    <name type="scientific">Danaus plexippus plexippus</name>
    <dbReference type="NCBI Taxonomy" id="278856"/>
    <lineage>
        <taxon>Eukaryota</taxon>
        <taxon>Metazoa</taxon>
        <taxon>Ecdysozoa</taxon>
        <taxon>Arthropoda</taxon>
        <taxon>Hexapoda</taxon>
        <taxon>Insecta</taxon>
        <taxon>Pterygota</taxon>
        <taxon>Neoptera</taxon>
        <taxon>Endopterygota</taxon>
        <taxon>Lepidoptera</taxon>
        <taxon>Glossata</taxon>
        <taxon>Ditrysia</taxon>
        <taxon>Papilionoidea</taxon>
        <taxon>Nymphalidae</taxon>
        <taxon>Danainae</taxon>
        <taxon>Danaini</taxon>
        <taxon>Danaina</taxon>
        <taxon>Danaus</taxon>
        <taxon>Danaus</taxon>
    </lineage>
</organism>
<protein>
    <submittedName>
        <fullName evidence="1">Uncharacterized protein</fullName>
    </submittedName>
</protein>